<keyword evidence="2" id="KW-1185">Reference proteome</keyword>
<dbReference type="EMBL" id="CP055153">
    <property type="protein sequence ID" value="QMU30002.1"/>
    <property type="molecule type" value="Genomic_DNA"/>
</dbReference>
<dbReference type="InterPro" id="IPR011989">
    <property type="entry name" value="ARM-like"/>
</dbReference>
<name>A0A7L7LAZ1_9BACT</name>
<sequence>MKWDNIEVLLERYYDAETTLEEENYLRAYFNQTEVPANLKPAQEQFKFMETQRNVKLTGYSHDEWLFAKMEEPNGRQFFLGRDSIKFLMQIAASVLLVTLGFWFGTRNPFATATPNPEVAALRKDLQEFKKVLSPHALQSVTAAERIQVVKEGVKNTPADKEVAQVLINAMNFDPNVNVRLAACESLFQYRHLPMVREAYIQSLQIQTDPNVQAMLIDILVALKEKQAVDQVKKLSQRQNLQPTIKLKAQQAIGILI</sequence>
<dbReference type="KEGG" id="add:HUW48_19085"/>
<proteinExistence type="predicted"/>
<dbReference type="AlphaFoldDB" id="A0A7L7LAZ1"/>
<organism evidence="1 2">
    <name type="scientific">Adhaeribacter radiodurans</name>
    <dbReference type="NCBI Taxonomy" id="2745197"/>
    <lineage>
        <taxon>Bacteria</taxon>
        <taxon>Pseudomonadati</taxon>
        <taxon>Bacteroidota</taxon>
        <taxon>Cytophagia</taxon>
        <taxon>Cytophagales</taxon>
        <taxon>Hymenobacteraceae</taxon>
        <taxon>Adhaeribacter</taxon>
    </lineage>
</organism>
<protein>
    <submittedName>
        <fullName evidence="1">HEAT repeat domain-containing protein</fullName>
    </submittedName>
</protein>
<accession>A0A7L7LAZ1</accession>
<dbReference type="InterPro" id="IPR016024">
    <property type="entry name" value="ARM-type_fold"/>
</dbReference>
<gene>
    <name evidence="1" type="ORF">HUW48_19085</name>
</gene>
<evidence type="ECO:0000313" key="1">
    <source>
        <dbReference type="EMBL" id="QMU30002.1"/>
    </source>
</evidence>
<reference evidence="1 2" key="1">
    <citation type="submission" date="2020-08" db="EMBL/GenBank/DDBJ databases">
        <title>Adhaeribacter dokdonensis sp. nov., isolated from the rhizosphere of Elymus tsukushiensis, a plant native to the Dokdo Islands, Republic of Korea.</title>
        <authorList>
            <person name="Ghim S.Y."/>
        </authorList>
    </citation>
    <scope>NUCLEOTIDE SEQUENCE [LARGE SCALE GENOMIC DNA]</scope>
    <source>
        <strain evidence="1 2">KUDC8001</strain>
    </source>
</reference>
<evidence type="ECO:0000313" key="2">
    <source>
        <dbReference type="Proteomes" id="UP000514509"/>
    </source>
</evidence>
<dbReference type="SUPFAM" id="SSF48371">
    <property type="entry name" value="ARM repeat"/>
    <property type="match status" value="1"/>
</dbReference>
<dbReference type="RefSeq" id="WP_182412460.1">
    <property type="nucleotide sequence ID" value="NZ_CP055153.1"/>
</dbReference>
<dbReference type="Gene3D" id="1.25.10.10">
    <property type="entry name" value="Leucine-rich Repeat Variant"/>
    <property type="match status" value="1"/>
</dbReference>
<dbReference type="Proteomes" id="UP000514509">
    <property type="component" value="Chromosome"/>
</dbReference>